<dbReference type="InterPro" id="IPR049064">
    <property type="entry name" value="NAD_Glu_DH_ACT3"/>
</dbReference>
<dbReference type="Pfam" id="PF21077">
    <property type="entry name" value="GDH_ACT3"/>
    <property type="match status" value="1"/>
</dbReference>
<dbReference type="Pfam" id="PF21074">
    <property type="entry name" value="GDH_C"/>
    <property type="match status" value="1"/>
</dbReference>
<dbReference type="GO" id="GO:0004069">
    <property type="term" value="F:L-aspartate:2-oxoglutarate aminotransferase activity"/>
    <property type="evidence" value="ECO:0007669"/>
    <property type="project" value="InterPro"/>
</dbReference>
<accession>A0A839AI64</accession>
<evidence type="ECO:0000259" key="3">
    <source>
        <dbReference type="Pfam" id="PF21074"/>
    </source>
</evidence>
<dbReference type="PANTHER" id="PTHR43403:SF1">
    <property type="entry name" value="NAD-SPECIFIC GLUTAMATE DEHYDROGENASE"/>
    <property type="match status" value="1"/>
</dbReference>
<dbReference type="Pfam" id="PF05088">
    <property type="entry name" value="Bac_GDH_CD"/>
    <property type="match status" value="1"/>
</dbReference>
<dbReference type="InterPro" id="IPR049056">
    <property type="entry name" value="NAD_Glu_DH_HM3"/>
</dbReference>
<dbReference type="InterPro" id="IPR007780">
    <property type="entry name" value="NAD_Glu_DH_bac"/>
</dbReference>
<dbReference type="GO" id="GO:0006538">
    <property type="term" value="P:L-glutamate catabolic process"/>
    <property type="evidence" value="ECO:0007669"/>
    <property type="project" value="InterPro"/>
</dbReference>
<protein>
    <submittedName>
        <fullName evidence="7">NAD-glutamate dehydrogenase</fullName>
    </submittedName>
</protein>
<comment type="caution">
    <text evidence="7">The sequence shown here is derived from an EMBL/GenBank/DDBJ whole genome shotgun (WGS) entry which is preliminary data.</text>
</comment>
<evidence type="ECO:0000313" key="8">
    <source>
        <dbReference type="Proteomes" id="UP000541109"/>
    </source>
</evidence>
<dbReference type="InterPro" id="IPR036291">
    <property type="entry name" value="NAD(P)-bd_dom_sf"/>
</dbReference>
<evidence type="ECO:0000313" key="7">
    <source>
        <dbReference type="EMBL" id="MBA5778614.1"/>
    </source>
</evidence>
<dbReference type="SUPFAM" id="SSF53223">
    <property type="entry name" value="Aminoacid dehydrogenase-like, N-terminal domain"/>
    <property type="match status" value="1"/>
</dbReference>
<dbReference type="EMBL" id="JACFXV010000063">
    <property type="protein sequence ID" value="MBA5778614.1"/>
    <property type="molecule type" value="Genomic_DNA"/>
</dbReference>
<dbReference type="InterPro" id="IPR028971">
    <property type="entry name" value="NAD-GDH_cat"/>
</dbReference>
<dbReference type="PANTHER" id="PTHR43403">
    <property type="entry name" value="NAD-SPECIFIC GLUTAMATE DEHYDROGENASE"/>
    <property type="match status" value="1"/>
</dbReference>
<evidence type="ECO:0000259" key="6">
    <source>
        <dbReference type="Pfam" id="PF21077"/>
    </source>
</evidence>
<name>A0A839AI64_9HYPH</name>
<reference evidence="7 8" key="1">
    <citation type="submission" date="2020-07" db="EMBL/GenBank/DDBJ databases">
        <title>Stappia sp., F7233, whole genome shotgun sequencing project.</title>
        <authorList>
            <person name="Jiang S."/>
            <person name="Liu Z.W."/>
            <person name="Du Z.J."/>
        </authorList>
    </citation>
    <scope>NUCLEOTIDE SEQUENCE [LARGE SCALE GENOMIC DNA]</scope>
    <source>
        <strain evidence="7 8">F7233</strain>
    </source>
</reference>
<organism evidence="7 8">
    <name type="scientific">Stappia albiluteola</name>
    <dbReference type="NCBI Taxonomy" id="2758565"/>
    <lineage>
        <taxon>Bacteria</taxon>
        <taxon>Pseudomonadati</taxon>
        <taxon>Pseudomonadota</taxon>
        <taxon>Alphaproteobacteria</taxon>
        <taxon>Hyphomicrobiales</taxon>
        <taxon>Stappiaceae</taxon>
        <taxon>Stappia</taxon>
    </lineage>
</organism>
<proteinExistence type="predicted"/>
<keyword evidence="8" id="KW-1185">Reference proteome</keyword>
<evidence type="ECO:0000259" key="4">
    <source>
        <dbReference type="Pfam" id="PF21075"/>
    </source>
</evidence>
<dbReference type="PIRSF" id="PIRSF036761">
    <property type="entry name" value="GDH_Mll4104"/>
    <property type="match status" value="1"/>
</dbReference>
<dbReference type="SUPFAM" id="SSF51735">
    <property type="entry name" value="NAD(P)-binding Rossmann-fold domains"/>
    <property type="match status" value="1"/>
</dbReference>
<feature type="domain" description="NAD-glutamate dehydrogenase N-terminal ACT1" evidence="4">
    <location>
        <begin position="27"/>
        <end position="173"/>
    </location>
</feature>
<evidence type="ECO:0000259" key="5">
    <source>
        <dbReference type="Pfam" id="PF21076"/>
    </source>
</evidence>
<gene>
    <name evidence="7" type="ORF">H2509_15905</name>
</gene>
<dbReference type="InterPro" id="IPR048381">
    <property type="entry name" value="GDH_C"/>
</dbReference>
<dbReference type="RefSeq" id="WP_182167067.1">
    <property type="nucleotide sequence ID" value="NZ_JACFXV010000063.1"/>
</dbReference>
<feature type="domain" description="NAD-glutamate dehydrogenase ACT2" evidence="5">
    <location>
        <begin position="405"/>
        <end position="494"/>
    </location>
</feature>
<evidence type="ECO:0000256" key="1">
    <source>
        <dbReference type="ARBA" id="ARBA00023002"/>
    </source>
</evidence>
<dbReference type="Pfam" id="PF21078">
    <property type="entry name" value="GDH_HM3"/>
    <property type="match status" value="1"/>
</dbReference>
<feature type="domain" description="NAD-specific glutamate dehydrogenase C-terminal" evidence="3">
    <location>
        <begin position="1267"/>
        <end position="1594"/>
    </location>
</feature>
<dbReference type="Pfam" id="PF21076">
    <property type="entry name" value="GDH_ACT2"/>
    <property type="match status" value="1"/>
</dbReference>
<keyword evidence="1" id="KW-0560">Oxidoreductase</keyword>
<feature type="domain" description="NAD-glutamate dehydrogenase ACT3" evidence="6">
    <location>
        <begin position="550"/>
        <end position="626"/>
    </location>
</feature>
<dbReference type="Pfam" id="PF21075">
    <property type="entry name" value="GDH_ACT1"/>
    <property type="match status" value="1"/>
</dbReference>
<dbReference type="GO" id="GO:0004352">
    <property type="term" value="F:glutamate dehydrogenase (NAD+) activity"/>
    <property type="evidence" value="ECO:0007669"/>
    <property type="project" value="InterPro"/>
</dbReference>
<dbReference type="InterPro" id="IPR049058">
    <property type="entry name" value="NAD_Glu_DH_HM2"/>
</dbReference>
<dbReference type="InterPro" id="IPR024727">
    <property type="entry name" value="NAD_Glu_DH_N_ACT1"/>
</dbReference>
<dbReference type="InterPro" id="IPR049062">
    <property type="entry name" value="NAD_Glu_DH_ACT2"/>
</dbReference>
<dbReference type="Gene3D" id="3.40.50.720">
    <property type="entry name" value="NAD(P)-binding Rossmann-like Domain"/>
    <property type="match status" value="1"/>
</dbReference>
<dbReference type="Pfam" id="PF21079">
    <property type="entry name" value="GDH_HM2"/>
    <property type="match status" value="1"/>
</dbReference>
<evidence type="ECO:0000259" key="2">
    <source>
        <dbReference type="Pfam" id="PF05088"/>
    </source>
</evidence>
<dbReference type="Proteomes" id="UP000541109">
    <property type="component" value="Unassembled WGS sequence"/>
</dbReference>
<dbReference type="Pfam" id="PF21073">
    <property type="entry name" value="GDH_HM1"/>
    <property type="match status" value="1"/>
</dbReference>
<feature type="domain" description="NAD-glutamate dehydrogenase catalytic" evidence="2">
    <location>
        <begin position="728"/>
        <end position="1222"/>
    </location>
</feature>
<dbReference type="InterPro" id="IPR049059">
    <property type="entry name" value="NAD_Glu_DH_HM1"/>
</dbReference>
<sequence length="1599" mass="178328">MPEAKEQAKARLIDAVVTKLDPEIGSFAREFYARGAAEDLVTYSRDELAAFAAEAWKDIAKHPVGTHRVKVFNPKFKVDANRAGDVTVVEVVNDNMPFLVDSVMAELQDFGSEVQLVLHPILAVERDDDGNMVAFHGKGDLPGDAEARRESLIHIHVARIDAEGERQTLLERLDAVMRDVRRAVDDWQSMRGRLQEAISTYKDAPPPFAVDELAEAVQFLEWVEADNFILLGMREYYFEGGPTRGELSHKKGSGLGLLADPNVRVLRRGSEFVVMTPEIREFLMKPEPLIIAKANVKSRVHRRVHMDYIGVKLFDENGELSGELRIVGLFTSTAYTLSARNIPYLRRKVDGVLLRAGYDPDSHSGRALLTILEGYPRDELFQIDIDLLYEYSIAILQLEERPRIRILARRDKFDRYVSILCFVPRDRYTTEVRLKIGGYLAEVYDGRLSAWYVTYPEGPLARVHFIIGRDEGETPNPSQDELEQSVGEIVRTWNDDLREVLRQAYGGNRAVEEARRYGEAFQAGYREIYPAEIALQDIKAVERLSKRRDTTIRFVRRSGTDGGQIFLKVFHFETPIPLSARVPILENMGFRVINERTYRITPADRPLAYLHEMTLAPASGAGLDLNDDLKERLEALFSAVWHQRAESDGYNTLVLSGGLAWRDIAMLRALSRYLRQAGIRYSEDYMWGTLNRYPAIAAELVNLFHLRFDPGHEAEDRSLGAARVEQQLSAAFDQVESLDDDRILRRFQNVIDAMLRTNFFQLDSHGQPKPTFAFKLDPRRLEELPRPRPFREIFVYSPRLEGVHLRFGKVARGGLRWSDRPQDFRTEILGLVKAQQVKNAVIVPVGAKGGFVPKWLPAGGSREEVFAEGTEAYKIFVSSMLDITDNLDGDTVWPPELVVRHDDDDPYLVVAADKGTATFSDTANAISESRNFWLGDAFASGGSAGYDHKKMGITARGAWEAVKRHFREMDRDIQKEPFTVAGVGDMSGDVFGNGMLLSREIRLLAAFDHRDIFLDPDPDPERSWAERKRVFDLGRSSWNDYDQGVISQGGGVFSRSSKSIPLSPEVQAMLGVTRPKATPQEVMNAILKMQVDLLWFGGIGTYVRSSEETDADVGDKANDPIRVTAAELGAKVVGEGANLGMTQKARIEFHRHGGRCNSDAIDNSAGVNSSDMEVNIKIALGAAVRSGKLDTPARNRLLVDMTDEVASLVLRNNYLQTLAISIAERRGMEDFGYQGRMMQRLEAAGHLDRSVEELPDDAQLRSMEKAGQTLTRAELGVLLAYGKIPLFDELVASSVPDDEYLARELFRYFPQAMQDNYAEEISGHRLRREIIATMLANSMINRGGPTYITRISDQTGAEAPQIAQAFAAVRDAYGLTALNGEIDALDAVISGPLQLELYTAVQDLVLDQTVWFLRNVSFEEGIAAIVDRFRKGILELSPKLLGIVSEGMHNTLAAEIDRFAGGGVPKELAERIATLPGEAAIPDIVLVSEETGEPLMEVAQTYFAAAAHFRLGAMDQAARAMEVRDYYDGLALDRARATLSAAHRRITAEALSNGGFSSWLSDNEGRVGRTARAAGEIIEGDLTVSKFSVAASLLAELAR</sequence>
<dbReference type="InterPro" id="IPR046346">
    <property type="entry name" value="Aminoacid_DH-like_N_sf"/>
</dbReference>